<sequence length="385" mass="43787">MSGSDTSTNWIKIEGPSTSTYNPPNGCVTMVEPIHLRQEWTINNFTSVLKLAMPGLCLRSQMFKDPCVPDACWQLCLYPGGKRVENMNNVSLFLKMSATSPMKELCLKAEYRFYFMDDNDQPKFQNVNIGDFNAKPPKGGHSWGLRNIPKQKVANCIRDDHSLMIVCNIELIPDSSRMLCKKISESVRIENAMIGKLYLDRFHAMYLQGTMVDFCIEIGAECFKVHKFVLASQSNVFQAMFSHKTMTESATDCIKIADSTVAGVKMMVNYLYTGAIDGDELSEDDAASLVDLAEKYDMTHLKEMCEEKLMLQATRKNVISLVQFAELYRANKLFEACLEMISTFRRTVFSSEEWMELKNDNPRLTNRILESVLNIESSPPPKKRK</sequence>
<dbReference type="WBParaSite" id="RSKR_0000034200.1">
    <property type="protein sequence ID" value="RSKR_0000034200.1"/>
    <property type="gene ID" value="RSKR_0000034200"/>
</dbReference>
<evidence type="ECO:0000313" key="2">
    <source>
        <dbReference type="WBParaSite" id="RSKR_0000034200.1"/>
    </source>
</evidence>
<name>A0AC35TGM1_9BILA</name>
<reference evidence="2" key="1">
    <citation type="submission" date="2016-11" db="UniProtKB">
        <authorList>
            <consortium name="WormBaseParasite"/>
        </authorList>
    </citation>
    <scope>IDENTIFICATION</scope>
    <source>
        <strain evidence="2">KR3021</strain>
    </source>
</reference>
<organism evidence="1 2">
    <name type="scientific">Rhabditophanes sp. KR3021</name>
    <dbReference type="NCBI Taxonomy" id="114890"/>
    <lineage>
        <taxon>Eukaryota</taxon>
        <taxon>Metazoa</taxon>
        <taxon>Ecdysozoa</taxon>
        <taxon>Nematoda</taxon>
        <taxon>Chromadorea</taxon>
        <taxon>Rhabditida</taxon>
        <taxon>Tylenchina</taxon>
        <taxon>Panagrolaimomorpha</taxon>
        <taxon>Strongyloidoidea</taxon>
        <taxon>Alloionematidae</taxon>
        <taxon>Rhabditophanes</taxon>
    </lineage>
</organism>
<proteinExistence type="predicted"/>
<protein>
    <submittedName>
        <fullName evidence="2">Speckle-type POZ protein</fullName>
    </submittedName>
</protein>
<dbReference type="Proteomes" id="UP000095286">
    <property type="component" value="Unplaced"/>
</dbReference>
<evidence type="ECO:0000313" key="1">
    <source>
        <dbReference type="Proteomes" id="UP000095286"/>
    </source>
</evidence>
<accession>A0AC35TGM1</accession>